<comment type="caution">
    <text evidence="1">The sequence shown here is derived from an EMBL/GenBank/DDBJ whole genome shotgun (WGS) entry which is preliminary data.</text>
</comment>
<dbReference type="PATRIC" id="fig|86840.3.peg.488"/>
<protein>
    <submittedName>
        <fullName evidence="1">DNA primase</fullName>
    </submittedName>
</protein>
<organism evidence="1 2">
    <name type="scientific">Pseudomonas cannabina</name>
    <dbReference type="NCBI Taxonomy" id="86840"/>
    <lineage>
        <taxon>Bacteria</taxon>
        <taxon>Pseudomonadati</taxon>
        <taxon>Pseudomonadota</taxon>
        <taxon>Gammaproteobacteria</taxon>
        <taxon>Pseudomonadales</taxon>
        <taxon>Pseudomonadaceae</taxon>
        <taxon>Pseudomonas</taxon>
    </lineage>
</organism>
<accession>A0A0P9LR92</accession>
<reference evidence="1 2" key="1">
    <citation type="submission" date="2015-09" db="EMBL/GenBank/DDBJ databases">
        <title>Genome announcement of multiple Pseudomonas syringae strains.</title>
        <authorList>
            <person name="Thakur S."/>
            <person name="Wang P.W."/>
            <person name="Gong Y."/>
            <person name="Weir B.S."/>
            <person name="Guttman D.S."/>
        </authorList>
    </citation>
    <scope>NUCLEOTIDE SEQUENCE [LARGE SCALE GENOMIC DNA]</scope>
    <source>
        <strain evidence="1 2">ICMP2823</strain>
    </source>
</reference>
<sequence>MKFSENEEAFKNFVNELCRRIVGYRGVFSKLNKLYPADYVTFNHGKHDKEILYRSILINKFSELGITLS</sequence>
<dbReference type="AlphaFoldDB" id="A0A0P9LR92"/>
<evidence type="ECO:0000313" key="2">
    <source>
        <dbReference type="Proteomes" id="UP000050564"/>
    </source>
</evidence>
<dbReference type="EMBL" id="LJPX01000170">
    <property type="protein sequence ID" value="KPW77765.1"/>
    <property type="molecule type" value="Genomic_DNA"/>
</dbReference>
<dbReference type="Proteomes" id="UP000050564">
    <property type="component" value="Unassembled WGS sequence"/>
</dbReference>
<name>A0A0P9LR92_PSECA</name>
<gene>
    <name evidence="1" type="ORF">ALO81_200267</name>
</gene>
<evidence type="ECO:0000313" key="1">
    <source>
        <dbReference type="EMBL" id="KPW77765.1"/>
    </source>
</evidence>
<proteinExistence type="predicted"/>